<evidence type="ECO:0000313" key="17">
    <source>
        <dbReference type="EMBL" id="MCV5624989.1"/>
    </source>
</evidence>
<proteinExistence type="predicted"/>
<dbReference type="AlphaFoldDB" id="A0A0M5JYY4"/>
<reference evidence="10 25" key="5">
    <citation type="submission" date="2019-07" db="EMBL/GenBank/DDBJ databases">
        <authorList>
            <consortium name="GenomeTrakr network: Whole genome sequencing for foodborne pathogen traceback"/>
        </authorList>
    </citation>
    <scope>NUCLEOTIDE SEQUENCE [LARGE SCALE GENOMIC DNA]</scope>
    <source>
        <strain evidence="13 26">AZ-TG73583</strain>
        <strain evidence="10 25">PSU-1859</strain>
        <strain evidence="14 23">PSU-2464</strain>
    </source>
</reference>
<evidence type="ECO:0000313" key="13">
    <source>
        <dbReference type="EMBL" id="EFL9839712.1"/>
    </source>
</evidence>
<dbReference type="Proteomes" id="UP000543257">
    <property type="component" value="Unassembled WGS sequence"/>
</dbReference>
<sequence>MRKRFFVGIFAINLLVGCQANYIRDVQGGTIAPSSSSKLTGIAVQ</sequence>
<dbReference type="GO" id="GO:0019835">
    <property type="term" value="P:cytolysis"/>
    <property type="evidence" value="ECO:0007669"/>
    <property type="project" value="UniProtKB-UniRule"/>
</dbReference>
<evidence type="ECO:0000256" key="2">
    <source>
        <dbReference type="ARBA" id="ARBA00004459"/>
    </source>
</evidence>
<evidence type="ECO:0000256" key="1">
    <source>
        <dbReference type="ARBA" id="ARBA00004040"/>
    </source>
</evidence>
<geneLocation type="plasmid" evidence="19">
    <name>RCS33_pII</name>
</geneLocation>
<evidence type="ECO:0000313" key="23">
    <source>
        <dbReference type="Proteomes" id="UP000519182"/>
    </source>
</evidence>
<dbReference type="EMBL" id="AASFMQ010000095">
    <property type="protein sequence ID" value="EFB3618763.1"/>
    <property type="molecule type" value="Genomic_DNA"/>
</dbReference>
<evidence type="ECO:0000313" key="27">
    <source>
        <dbReference type="Proteomes" id="UP000543424"/>
    </source>
</evidence>
<evidence type="ECO:0000313" key="18">
    <source>
        <dbReference type="EMBL" id="MGE17296.1"/>
    </source>
</evidence>
<reference evidence="15" key="1">
    <citation type="journal article" date="2018" name="Genome Biol.">
        <title>SKESA: strategic k-mer extension for scrupulous assemblies.</title>
        <authorList>
            <person name="Souvorov A."/>
            <person name="Agarwala R."/>
            <person name="Lipman D.J."/>
        </authorList>
    </citation>
    <scope>NUCLEOTIDE SEQUENCE [LARGE SCALE GENOMIC DNA]</scope>
    <source>
        <strain evidence="15">C0382</strain>
        <strain evidence="16">EuSCAPE_DE065</strain>
    </source>
</reference>
<evidence type="ECO:0000313" key="21">
    <source>
        <dbReference type="Proteomes" id="UP000272336"/>
    </source>
</evidence>
<dbReference type="EMBL" id="LT985237">
    <property type="protein sequence ID" value="SPD97642.1"/>
    <property type="molecule type" value="Genomic_DNA"/>
</dbReference>
<dbReference type="Proteomes" id="UP000543252">
    <property type="component" value="Unassembled WGS sequence"/>
</dbReference>
<dbReference type="EMBL" id="AATJYL010000087">
    <property type="protein sequence ID" value="EFM1448561.1"/>
    <property type="molecule type" value="Genomic_DNA"/>
</dbReference>
<dbReference type="SMR" id="A0A0M5JYY4"/>
<dbReference type="EMBL" id="DABHXT010000081">
    <property type="protein sequence ID" value="HAJ5961283.1"/>
    <property type="molecule type" value="Genomic_DNA"/>
</dbReference>
<evidence type="ECO:0000313" key="15">
    <source>
        <dbReference type="EMBL" id="HAH7771823.1"/>
    </source>
</evidence>
<dbReference type="Proteomes" id="UP001208624">
    <property type="component" value="Unassembled WGS sequence"/>
</dbReference>
<reference evidence="19 22" key="2">
    <citation type="submission" date="2018-02" db="EMBL/GenBank/DDBJ databases">
        <authorList>
            <person name="Cea G.-C."/>
            <person name="William W."/>
        </authorList>
    </citation>
    <scope>NUCLEOTIDE SEQUENCE [LARGE SCALE GENOMIC DNA]</scope>
    <source>
        <strain evidence="19 22">641</strain>
        <plasmid evidence="19">RCS33_pII</plasmid>
        <plasmid evidence="22">rcs33_pii</plasmid>
    </source>
</reference>
<comment type="subcellular location">
    <subcellularLocation>
        <location evidence="2 8">Cell outer membrane</location>
        <topology evidence="2 8">Lipid-anchor</topology>
    </subcellularLocation>
</comment>
<dbReference type="RefSeq" id="WP_001405930.1">
    <property type="nucleotide sequence ID" value="NC_025157.1"/>
</dbReference>
<dbReference type="Proteomes" id="UP000531962">
    <property type="component" value="Unassembled WGS sequence"/>
</dbReference>
<gene>
    <name evidence="19" type="primary">lys</name>
    <name evidence="9" type="ORF">D9C02_26620</name>
    <name evidence="18" type="ORF">D9D43_27990</name>
    <name evidence="13" type="ORF">EN85_004809</name>
    <name evidence="12" type="ORF">F9413_23690</name>
    <name evidence="10" type="ORF">FPS11_28550</name>
    <name evidence="11" type="ORF">FZU14_27245</name>
    <name evidence="14" type="ORF">HEP34_005024</name>
    <name evidence="15" type="ORF">HIE29_005408</name>
    <name evidence="16" type="ORF">HMV95_24145</name>
    <name evidence="17" type="ORF">OFN31_25270</name>
    <name evidence="19" type="ORF">RCS33_PIICDS589R</name>
</gene>
<dbReference type="EMBL" id="AATJKW010000070">
    <property type="protein sequence ID" value="EFL9839712.1"/>
    <property type="molecule type" value="Genomic_DNA"/>
</dbReference>
<dbReference type="Proteomes" id="UP000305596">
    <property type="component" value="Plasmid RCS33_pII"/>
</dbReference>
<evidence type="ECO:0000313" key="10">
    <source>
        <dbReference type="EMBL" id="EFB3618763.1"/>
    </source>
</evidence>
<dbReference type="Proteomes" id="UP000543424">
    <property type="component" value="Unassembled WGS sequence"/>
</dbReference>
<reference evidence="15" key="6">
    <citation type="submission" date="2020-01" db="EMBL/GenBank/DDBJ databases">
        <authorList>
            <consortium name="NCBI Pathogen Detection Project"/>
        </authorList>
    </citation>
    <scope>NUCLEOTIDE SEQUENCE</scope>
    <source>
        <strain evidence="15">C0382</strain>
        <strain evidence="16">EuSCAPE_DE065</strain>
    </source>
</reference>
<dbReference type="EMBL" id="CP032941">
    <property type="protein sequence ID" value="AYM25415.1"/>
    <property type="molecule type" value="Genomic_DNA"/>
</dbReference>
<evidence type="ECO:0000313" key="16">
    <source>
        <dbReference type="EMBL" id="HAJ5961283.1"/>
    </source>
</evidence>
<evidence type="ECO:0000256" key="3">
    <source>
        <dbReference type="ARBA" id="ARBA00022729"/>
    </source>
</evidence>
<dbReference type="GeneID" id="39475527"/>
<evidence type="ECO:0000313" key="14">
    <source>
        <dbReference type="EMBL" id="EFM1448561.1"/>
    </source>
</evidence>
<dbReference type="GO" id="GO:0009279">
    <property type="term" value="C:cell outer membrane"/>
    <property type="evidence" value="ECO:0007669"/>
    <property type="project" value="UniProtKB-SubCell"/>
</dbReference>
<dbReference type="EMBL" id="RNLZ01000130">
    <property type="protein sequence ID" value="MGE17296.1"/>
    <property type="molecule type" value="Genomic_DNA"/>
</dbReference>
<evidence type="ECO:0000313" key="20">
    <source>
        <dbReference type="Proteomes" id="UP000270045"/>
    </source>
</evidence>
<keyword evidence="3 8" id="KW-0732">Signal</keyword>
<dbReference type="Proteomes" id="UP000270045">
    <property type="component" value="Plasmid pCHL5009T-6.6k"/>
</dbReference>
<accession>A0A0M5JYY4</accession>
<evidence type="ECO:0000256" key="5">
    <source>
        <dbReference type="ARBA" id="ARBA00023139"/>
    </source>
</evidence>
<dbReference type="PRINTS" id="PR01297">
    <property type="entry name" value="LYSISCOLICIN"/>
</dbReference>
<evidence type="ECO:0000313" key="25">
    <source>
        <dbReference type="Proteomes" id="UP000543252"/>
    </source>
</evidence>
<keyword evidence="6 8" id="KW-0998">Cell outer membrane</keyword>
<reference evidence="17" key="7">
    <citation type="submission" date="2023-06" db="EMBL/GenBank/DDBJ databases">
        <title>Deciphering the underlying mechanisms mediating the transmission of blaNDM gene from human to animals in China.</title>
        <authorList>
            <person name="Chen K."/>
            <person name="Chen S."/>
        </authorList>
    </citation>
    <scope>NUCLEOTIDE SEQUENCE</scope>
    <source>
        <strain evidence="17">1199</strain>
    </source>
</reference>
<evidence type="ECO:0000313" key="9">
    <source>
        <dbReference type="EMBL" id="AYM25415.1"/>
    </source>
</evidence>
<dbReference type="Pfam" id="PF02402">
    <property type="entry name" value="Lysis_col"/>
    <property type="match status" value="1"/>
</dbReference>
<reference evidence="9 20" key="3">
    <citation type="submission" date="2018-10" db="EMBL/GenBank/DDBJ databases">
        <title>First identification of the mcr gene in New Zealand.</title>
        <authorList>
            <person name="Creighton J."/>
            <person name="Anderson T."/>
            <person name="Howard J."/>
            <person name="Heffernan H."/>
            <person name="Freeman J."/>
        </authorList>
    </citation>
    <scope>NUCLEOTIDE SEQUENCE [LARGE SCALE GENOMIC DNA]</scope>
    <source>
        <strain evidence="9 20">CHL5009T</strain>
        <plasmid evidence="20">pchl5009t-6.6k</plasmid>
        <plasmid evidence="9">pCHL5009T-6.6k</plasmid>
    </source>
</reference>
<dbReference type="Proteomes" id="UP000843571">
    <property type="component" value="Unassembled WGS sequence"/>
</dbReference>
<evidence type="ECO:0000313" key="22">
    <source>
        <dbReference type="Proteomes" id="UP000305596"/>
    </source>
</evidence>
<comment type="function">
    <text evidence="1 8">Lysis proteins are required for both colicin release and partial cell lysis.</text>
</comment>
<evidence type="ECO:0000313" key="11">
    <source>
        <dbReference type="EMBL" id="EFD6887775.1"/>
    </source>
</evidence>
<evidence type="ECO:0000256" key="4">
    <source>
        <dbReference type="ARBA" id="ARBA00023136"/>
    </source>
</evidence>
<evidence type="ECO:0000256" key="8">
    <source>
        <dbReference type="RuleBase" id="RU368108"/>
    </source>
</evidence>
<evidence type="ECO:0000256" key="6">
    <source>
        <dbReference type="ARBA" id="ARBA00023237"/>
    </source>
</evidence>
<dbReference type="PROSITE" id="PS51257">
    <property type="entry name" value="PROKAR_LIPOPROTEIN"/>
    <property type="match status" value="1"/>
</dbReference>
<dbReference type="EMBL" id="JAOVKC010000086">
    <property type="protein sequence ID" value="MCV5624989.1"/>
    <property type="molecule type" value="Genomic_DNA"/>
</dbReference>
<dbReference type="Proteomes" id="UP000846355">
    <property type="component" value="Unassembled WGS sequence"/>
</dbReference>
<geneLocation type="plasmid" evidence="22">
    <name>rcs33_pii</name>
</geneLocation>
<geneLocation type="plasmid" evidence="9">
    <name>pCHL5009T-6.6k</name>
</geneLocation>
<name>A0A0M5JYY4_ECOLX</name>
<dbReference type="Proteomes" id="UP000272336">
    <property type="component" value="Unassembled WGS sequence"/>
</dbReference>
<keyword evidence="4 8" id="KW-0472">Membrane</keyword>
<organism evidence="18 21">
    <name type="scientific">Escherichia coli</name>
    <dbReference type="NCBI Taxonomy" id="562"/>
    <lineage>
        <taxon>Bacteria</taxon>
        <taxon>Pseudomonadati</taxon>
        <taxon>Pseudomonadota</taxon>
        <taxon>Gammaproteobacteria</taxon>
        <taxon>Enterobacterales</taxon>
        <taxon>Enterobacteriaceae</taxon>
        <taxon>Escherichia</taxon>
    </lineage>
</organism>
<evidence type="ECO:0000256" key="7">
    <source>
        <dbReference type="ARBA" id="ARBA00023288"/>
    </source>
</evidence>
<geneLocation type="plasmid" evidence="20">
    <name>pchl5009t-6.6k</name>
</geneLocation>
<dbReference type="InterPro" id="IPR003059">
    <property type="entry name" value="Lysis_col"/>
</dbReference>
<dbReference type="EMBL" id="AASKVF010000087">
    <property type="protein sequence ID" value="EFD6887775.1"/>
    <property type="molecule type" value="Genomic_DNA"/>
</dbReference>
<dbReference type="EMBL" id="AASWBF010000076">
    <property type="protein sequence ID" value="EFH4963452.1"/>
    <property type="molecule type" value="Genomic_DNA"/>
</dbReference>
<evidence type="ECO:0000313" key="12">
    <source>
        <dbReference type="EMBL" id="EFH4963452.1"/>
    </source>
</evidence>
<evidence type="ECO:0000313" key="19">
    <source>
        <dbReference type="EMBL" id="SPD97642.1"/>
    </source>
</evidence>
<reference evidence="18 21" key="4">
    <citation type="submission" date="2018-10" db="EMBL/GenBank/DDBJ databases">
        <authorList>
            <consortium name="NARMS: The National Antimicrobial Resistance Monitoring System"/>
        </authorList>
    </citation>
    <scope>NUCLEOTIDE SEQUENCE [LARGE SCALE GENOMIC DNA]</scope>
    <source>
        <strain evidence="11 24">19MD07CB01-EC</strain>
        <strain evidence="18 21">CVM N17EC0060</strain>
        <strain evidence="12 27">CVM N19EC0130</strain>
    </source>
</reference>
<protein>
    <recommendedName>
        <fullName evidence="8">Lysis protein for colicin</fullName>
    </recommendedName>
</protein>
<evidence type="ECO:0000313" key="24">
    <source>
        <dbReference type="Proteomes" id="UP000531962"/>
    </source>
</evidence>
<keyword evidence="9" id="KW-0614">Plasmid</keyword>
<evidence type="ECO:0000313" key="26">
    <source>
        <dbReference type="Proteomes" id="UP000543257"/>
    </source>
</evidence>
<dbReference type="EMBL" id="DABCJL010000031">
    <property type="protein sequence ID" value="HAH7771823.1"/>
    <property type="molecule type" value="Genomic_DNA"/>
</dbReference>
<keyword evidence="7 8" id="KW-0449">Lipoprotein</keyword>
<keyword evidence="5 8" id="KW-0564">Palmitate</keyword>
<accession>A0A2A2XSX7</accession>
<dbReference type="Proteomes" id="UP000519182">
    <property type="component" value="Unassembled WGS sequence"/>
</dbReference>